<dbReference type="PATRIC" id="fig|1038922.3.peg.1499"/>
<evidence type="ECO:0000313" key="2">
    <source>
        <dbReference type="EMBL" id="EJL01484.1"/>
    </source>
</evidence>
<dbReference type="PANTHER" id="PTHR32305:SF15">
    <property type="entry name" value="PROTEIN RHSA-RELATED"/>
    <property type="match status" value="1"/>
</dbReference>
<evidence type="ECO:0000256" key="1">
    <source>
        <dbReference type="SAM" id="MobiDB-lite"/>
    </source>
</evidence>
<sequence length="359" mass="39806">MADSDLGSNHPITNFGVSPDEPTTRFHYDALDSLIGRTTSEGKEHRFYRNDELASEVSGTVSTTFVRAEGVVLAECQTGGDASPILLMGDDKNSVMGEVTRRGLTSIAYSPYGHRVEGSSANSHLGYNGERRETQSGWYFLGNGYRVFNPRLMRFHSPDNLSPFGKGGLNAYMYCEGDPINNVDPTGHVSFGGLIRFFTNTTASAKYRPGSTSIPESFLRTNPDKAGLGIASPASIKKIRPKDVAVLKKRMGFYEDVADSRRADYLTYEFYSHPGLLDEKLAAMAEYQRSVKVLEAAKVEYQFARDHIYKSGVTRHSLRDFRIIAGTDKKMIALAKGAEQEKYFKNLNLGAAEMKNIRK</sequence>
<name>J2Y3V2_PSEFQ</name>
<accession>J2Y3V2</accession>
<dbReference type="InterPro" id="IPR022385">
    <property type="entry name" value="Rhs_assc_core"/>
</dbReference>
<comment type="caution">
    <text evidence="2">The sequence shown here is derived from an EMBL/GenBank/DDBJ whole genome shotgun (WGS) entry which is preliminary data.</text>
</comment>
<dbReference type="AlphaFoldDB" id="J2Y3V2"/>
<reference evidence="2" key="1">
    <citation type="journal article" date="2012" name="PLoS Genet.">
        <title>Comparative Genomics of Plant-Associated Pseudomonas spp.: Insights into Diversity and Inheritance of Traits Involved in Multitrophic Interactions.</title>
        <authorList>
            <person name="Loper J.E."/>
            <person name="Hassan K.A."/>
            <person name="Mavrodi D.V."/>
            <person name="Davis E.W.II."/>
            <person name="Lim C.K."/>
            <person name="Shaffer B.T."/>
            <person name="Elbourne L.D."/>
            <person name="Stockwell V.O."/>
            <person name="Hartney S.L."/>
            <person name="Breakwell K."/>
            <person name="Henkels M.D."/>
            <person name="Tetu S.G."/>
            <person name="Rangel L.I."/>
            <person name="Kidarsa T.A."/>
            <person name="Wilson N.L."/>
            <person name="van de Mortel J.E."/>
            <person name="Song C."/>
            <person name="Blumhagen R."/>
            <person name="Radune D."/>
            <person name="Hostetler J.B."/>
            <person name="Brinkac L.M."/>
            <person name="Durkin A.S."/>
            <person name="Kluepfel D.A."/>
            <person name="Wechter W.P."/>
            <person name="Anderson A.J."/>
            <person name="Kim Y.C."/>
            <person name="Pierson L.S.III."/>
            <person name="Pierson E.A."/>
            <person name="Lindow S.E."/>
            <person name="Kobayashi D.Y."/>
            <person name="Raaijmakers J.M."/>
            <person name="Weller D.M."/>
            <person name="Thomashow L.S."/>
            <person name="Allen A.E."/>
            <person name="Paulsen I.T."/>
        </authorList>
    </citation>
    <scope>NUCLEOTIDE SEQUENCE [LARGE SCALE GENOMIC DNA]</scope>
    <source>
        <strain evidence="2">Q2-87</strain>
    </source>
</reference>
<dbReference type="EMBL" id="AGBM01000001">
    <property type="protein sequence ID" value="EJL01484.1"/>
    <property type="molecule type" value="Genomic_DNA"/>
</dbReference>
<dbReference type="RefSeq" id="WP_003184199.1">
    <property type="nucleotide sequence ID" value="NZ_CM001558.1"/>
</dbReference>
<proteinExistence type="predicted"/>
<dbReference type="NCBIfam" id="TIGR03696">
    <property type="entry name" value="Rhs_assc_core"/>
    <property type="match status" value="1"/>
</dbReference>
<dbReference type="HOGENOM" id="CLU_771321_0_0_6"/>
<gene>
    <name evidence="2" type="ORF">PflQ2_4016</name>
</gene>
<dbReference type="InterPro" id="IPR050708">
    <property type="entry name" value="T6SS_VgrG/RHS"/>
</dbReference>
<feature type="region of interest" description="Disordered" evidence="1">
    <location>
        <begin position="1"/>
        <end position="21"/>
    </location>
</feature>
<feature type="compositionally biased region" description="Polar residues" evidence="1">
    <location>
        <begin position="1"/>
        <end position="16"/>
    </location>
</feature>
<dbReference type="Proteomes" id="UP000007289">
    <property type="component" value="Chromosome"/>
</dbReference>
<dbReference type="SUPFAM" id="SSF56399">
    <property type="entry name" value="ADP-ribosylation"/>
    <property type="match status" value="1"/>
</dbReference>
<dbReference type="eggNOG" id="COG3209">
    <property type="taxonomic scope" value="Bacteria"/>
</dbReference>
<dbReference type="Gene3D" id="2.180.10.10">
    <property type="entry name" value="RHS repeat-associated core"/>
    <property type="match status" value="1"/>
</dbReference>
<organism evidence="2">
    <name type="scientific">Pseudomonas fluorescens (strain Q2-87)</name>
    <dbReference type="NCBI Taxonomy" id="1038922"/>
    <lineage>
        <taxon>Bacteria</taxon>
        <taxon>Pseudomonadati</taxon>
        <taxon>Pseudomonadota</taxon>
        <taxon>Gammaproteobacteria</taxon>
        <taxon>Pseudomonadales</taxon>
        <taxon>Pseudomonadaceae</taxon>
        <taxon>Pseudomonas</taxon>
    </lineage>
</organism>
<protein>
    <submittedName>
        <fullName evidence="2">Rhs family protein</fullName>
    </submittedName>
</protein>
<dbReference type="PANTHER" id="PTHR32305">
    <property type="match status" value="1"/>
</dbReference>